<dbReference type="InterPro" id="IPR036514">
    <property type="entry name" value="SGNH_hydro_sf"/>
</dbReference>
<keyword evidence="4" id="KW-1185">Reference proteome</keyword>
<dbReference type="HOGENOM" id="CLU_042506_2_0_10"/>
<evidence type="ECO:0000313" key="3">
    <source>
        <dbReference type="EMBL" id="EHO67127.1"/>
    </source>
</evidence>
<dbReference type="GO" id="GO:0052689">
    <property type="term" value="F:carboxylic ester hydrolase activity"/>
    <property type="evidence" value="ECO:0007669"/>
    <property type="project" value="InterPro"/>
</dbReference>
<feature type="domain" description="Carbohydrate esterase 2 N-terminal" evidence="2">
    <location>
        <begin position="41"/>
        <end position="147"/>
    </location>
</feature>
<dbReference type="Pfam" id="PF17996">
    <property type="entry name" value="CE2_N"/>
    <property type="match status" value="1"/>
</dbReference>
<reference evidence="3 4" key="1">
    <citation type="submission" date="2011-12" db="EMBL/GenBank/DDBJ databases">
        <title>The Genome Sequence of Prevotella micans F0438.</title>
        <authorList>
            <consortium name="The Broad Institute Genome Sequencing Platform"/>
            <person name="Earl A."/>
            <person name="Ward D."/>
            <person name="Feldgarden M."/>
            <person name="Gevers D."/>
            <person name="Izard J."/>
            <person name="Baranova O.V."/>
            <person name="Blanton J.M."/>
            <person name="Wade W.G."/>
            <person name="Dewhirst F.E."/>
            <person name="Young S.K."/>
            <person name="Zeng Q."/>
            <person name="Gargeya S."/>
            <person name="Fitzgerald M."/>
            <person name="Haas B."/>
            <person name="Abouelleil A."/>
            <person name="Alvarado L."/>
            <person name="Arachchi H.M."/>
            <person name="Berlin A."/>
            <person name="Chapman S.B."/>
            <person name="Gearin G."/>
            <person name="Goldberg J."/>
            <person name="Griggs A."/>
            <person name="Gujja S."/>
            <person name="Hansen M."/>
            <person name="Heiman D."/>
            <person name="Howarth C."/>
            <person name="Larimer J."/>
            <person name="Lui A."/>
            <person name="MacDonald P.J.P."/>
            <person name="McCowen C."/>
            <person name="Montmayeur A."/>
            <person name="Murphy C."/>
            <person name="Neiman D."/>
            <person name="Pearson M."/>
            <person name="Priest M."/>
            <person name="Roberts A."/>
            <person name="Saif S."/>
            <person name="Shea T."/>
            <person name="Sisk P."/>
            <person name="Stolte C."/>
            <person name="Sykes S."/>
            <person name="Wortman J."/>
            <person name="Nusbaum C."/>
            <person name="Birren B."/>
        </authorList>
    </citation>
    <scope>NUCLEOTIDE SEQUENCE [LARGE SCALE GENOMIC DNA]</scope>
    <source>
        <strain evidence="3 4">F0438</strain>
    </source>
</reference>
<evidence type="ECO:0000256" key="1">
    <source>
        <dbReference type="SAM" id="SignalP"/>
    </source>
</evidence>
<dbReference type="InterPro" id="IPR052762">
    <property type="entry name" value="PCW_deacetylase/CE"/>
</dbReference>
<dbReference type="STRING" id="883158.HMPREF9140_01789"/>
<evidence type="ECO:0000259" key="2">
    <source>
        <dbReference type="Pfam" id="PF17996"/>
    </source>
</evidence>
<feature type="signal peptide" evidence="1">
    <location>
        <begin position="1"/>
        <end position="21"/>
    </location>
</feature>
<evidence type="ECO:0000313" key="4">
    <source>
        <dbReference type="Proteomes" id="UP000016023"/>
    </source>
</evidence>
<dbReference type="RefSeq" id="WP_006953341.1">
    <property type="nucleotide sequence ID" value="NZ_JH594523.1"/>
</dbReference>
<protein>
    <recommendedName>
        <fullName evidence="2">Carbohydrate esterase 2 N-terminal domain-containing protein</fullName>
    </recommendedName>
</protein>
<dbReference type="Gene3D" id="3.40.50.1110">
    <property type="entry name" value="SGNH hydrolase"/>
    <property type="match status" value="1"/>
</dbReference>
<dbReference type="eggNOG" id="COG2755">
    <property type="taxonomic scope" value="Bacteria"/>
</dbReference>
<dbReference type="PANTHER" id="PTHR37834:SF2">
    <property type="entry name" value="ESTERASE, SGNH HYDROLASE-TYPE"/>
    <property type="match status" value="1"/>
</dbReference>
<dbReference type="AlphaFoldDB" id="H1Q4F1"/>
<name>H1Q4F1_9BACT</name>
<feature type="chain" id="PRO_5003552068" description="Carbohydrate esterase 2 N-terminal domain-containing protein" evidence="1">
    <location>
        <begin position="22"/>
        <end position="366"/>
    </location>
</feature>
<sequence length="366" mass="41929">MQKKLFVLLYIWLTVAMTTNASSTIPVKGKIIQPDNPNICYVGRISFSNPLRPTFNWPGIEIAARFTGTSLKMIAKPKSGYFVCSIDGAEPFKVSFNSEKDSVVNLATALQDRDHEVRLTYIIEGLQRHAEFLGFAIDENATILPPPIMPERKIEFIGNSITCAFGIESIDGRDPYEDETENHYLSYAAIVSRNLNAQHFAIARSGHGVYRNYNGPREGTPTNLPGEYAYTIFEDYNEKWDFARWTPQVVCINLGTNDFSTNNYDPARYEEAYRNFIRTIRAYYPDAAIVLLNGPMLKARENKLQASILNKLQREFHKQGDKHIFRFEFSFQTGELGYGACYHPSLKQHERMAEELTPFLRQIMNW</sequence>
<dbReference type="EMBL" id="AGWK01000047">
    <property type="protein sequence ID" value="EHO67127.1"/>
    <property type="molecule type" value="Genomic_DNA"/>
</dbReference>
<dbReference type="PANTHER" id="PTHR37834">
    <property type="entry name" value="GDSL-LIKE LIPASE/ACYLHYDROLASE DOMAIN PROTEIN (AFU_ORTHOLOGUE AFUA_2G00620)"/>
    <property type="match status" value="1"/>
</dbReference>
<dbReference type="InterPro" id="IPR001087">
    <property type="entry name" value="GDSL"/>
</dbReference>
<dbReference type="InterPro" id="IPR037461">
    <property type="entry name" value="CtCE2-like_dom"/>
</dbReference>
<dbReference type="Proteomes" id="UP000016023">
    <property type="component" value="Unassembled WGS sequence"/>
</dbReference>
<dbReference type="Gene3D" id="2.60.120.260">
    <property type="entry name" value="Galactose-binding domain-like"/>
    <property type="match status" value="1"/>
</dbReference>
<comment type="caution">
    <text evidence="3">The sequence shown here is derived from an EMBL/GenBank/DDBJ whole genome shotgun (WGS) entry which is preliminary data.</text>
</comment>
<dbReference type="InterPro" id="IPR040794">
    <property type="entry name" value="CE2_N"/>
</dbReference>
<gene>
    <name evidence="3" type="ORF">HMPREF9140_01789</name>
</gene>
<dbReference type="CDD" id="cd01831">
    <property type="entry name" value="Endoglucanase_E_like"/>
    <property type="match status" value="1"/>
</dbReference>
<dbReference type="SUPFAM" id="SSF52266">
    <property type="entry name" value="SGNH hydrolase"/>
    <property type="match status" value="1"/>
</dbReference>
<dbReference type="Pfam" id="PF00657">
    <property type="entry name" value="Lipase_GDSL"/>
    <property type="match status" value="1"/>
</dbReference>
<dbReference type="PATRIC" id="fig|883158.3.peg.1786"/>
<proteinExistence type="predicted"/>
<accession>H1Q4F1</accession>
<organism evidence="3 4">
    <name type="scientific">Prevotella micans F0438</name>
    <dbReference type="NCBI Taxonomy" id="883158"/>
    <lineage>
        <taxon>Bacteria</taxon>
        <taxon>Pseudomonadati</taxon>
        <taxon>Bacteroidota</taxon>
        <taxon>Bacteroidia</taxon>
        <taxon>Bacteroidales</taxon>
        <taxon>Prevotellaceae</taxon>
        <taxon>Prevotella</taxon>
    </lineage>
</organism>
<keyword evidence="1" id="KW-0732">Signal</keyword>